<keyword evidence="7" id="KW-1185">Reference proteome</keyword>
<feature type="domain" description="7TM-DISM receptor extracellular" evidence="4">
    <location>
        <begin position="27"/>
        <end position="159"/>
    </location>
</feature>
<dbReference type="Proteomes" id="UP000451233">
    <property type="component" value="Unassembled WGS sequence"/>
</dbReference>
<feature type="transmembrane region" description="Helical" evidence="2">
    <location>
        <begin position="236"/>
        <end position="258"/>
    </location>
</feature>
<gene>
    <name evidence="6" type="ORF">GS398_17425</name>
</gene>
<keyword evidence="2" id="KW-1133">Transmembrane helix</keyword>
<comment type="caution">
    <text evidence="6">The sequence shown here is derived from an EMBL/GenBank/DDBJ whole genome shotgun (WGS) entry which is preliminary data.</text>
</comment>
<feature type="domain" description="7TM-DISM receptor extracellular" evidence="3">
    <location>
        <begin position="172"/>
        <end position="376"/>
    </location>
</feature>
<feature type="transmembrane region" description="Helical" evidence="2">
    <location>
        <begin position="173"/>
        <end position="195"/>
    </location>
</feature>
<organism evidence="6 7">
    <name type="scientific">Hufsiella ginkgonis</name>
    <dbReference type="NCBI Taxonomy" id="2695274"/>
    <lineage>
        <taxon>Bacteria</taxon>
        <taxon>Pseudomonadati</taxon>
        <taxon>Bacteroidota</taxon>
        <taxon>Sphingobacteriia</taxon>
        <taxon>Sphingobacteriales</taxon>
        <taxon>Sphingobacteriaceae</taxon>
        <taxon>Hufsiella</taxon>
    </lineage>
</organism>
<accession>A0A7K1Y1G5</accession>
<keyword evidence="1" id="KW-0175">Coiled coil</keyword>
<feature type="transmembrane region" description="Helical" evidence="2">
    <location>
        <begin position="323"/>
        <end position="343"/>
    </location>
</feature>
<evidence type="ECO:0000313" key="7">
    <source>
        <dbReference type="Proteomes" id="UP000451233"/>
    </source>
</evidence>
<evidence type="ECO:0000256" key="1">
    <source>
        <dbReference type="SAM" id="Coils"/>
    </source>
</evidence>
<feature type="transmembrane region" description="Helical" evidence="2">
    <location>
        <begin position="295"/>
        <end position="314"/>
    </location>
</feature>
<name>A0A7K1Y1G5_9SPHI</name>
<feature type="coiled-coil region" evidence="1">
    <location>
        <begin position="438"/>
        <end position="472"/>
    </location>
</feature>
<evidence type="ECO:0000259" key="4">
    <source>
        <dbReference type="Pfam" id="PF07696"/>
    </source>
</evidence>
<dbReference type="EMBL" id="WVHS01000004">
    <property type="protein sequence ID" value="MXV17085.1"/>
    <property type="molecule type" value="Genomic_DNA"/>
</dbReference>
<reference evidence="6 7" key="1">
    <citation type="submission" date="2019-11" db="EMBL/GenBank/DDBJ databases">
        <title>Pedobacter sp. HMF7056 Genome sequencing and assembly.</title>
        <authorList>
            <person name="Kang H."/>
            <person name="Kim H."/>
            <person name="Joh K."/>
        </authorList>
    </citation>
    <scope>NUCLEOTIDE SEQUENCE [LARGE SCALE GENOMIC DNA]</scope>
    <source>
        <strain evidence="6 7">HMF7056</strain>
    </source>
</reference>
<keyword evidence="2" id="KW-0812">Transmembrane</keyword>
<protein>
    <submittedName>
        <fullName evidence="6">Chromosome partitioning protein ParA</fullName>
    </submittedName>
</protein>
<sequence length="616" mass="72219">MAVPRQLRAQQVVNYSDSLDEHIFSYKEIEYLEDPQSKFTLGQVTGPLAHSFKGSELSTPKNFNIRSAYWFRVKIRRAKHTERQWILEFFDQTIDDIAVFSPGKDHIFRKTSFGNKRPFNIRQYHHKNFTLILDNSLTGEQVYYIRIKSHQQANVIVVLRSVNWFIQYALDEYFFFGVFYGMILVFSFYNLMMFFAMRQSQYVYYILYNLSIGLYEMSADGVAYQYLWPNSPGWNQYAYGIALYLASTFALLFTRKLLYLRSKAPQLDKLLIGTIALRTLFLLACLLVNRNWFNYKIIEALPLLVAYFSGWYVFNAGYRPARFFVLGYSFLLIGFVIKTLIAFDLDWIPFGPVTHYSLSFCFVTEMVFVSFAIGDRVRLLRKKKEKVQRRIFQQMKINEDLKDALNKKLESEVLERTREVIEKSTIIEAQNHELLAVNDLLKQQAEEITRMNTLLEQDNQELHENIDKVTRARVMSLEVDFTEFSKIYPDNETCSRFLADLKWGKGYACRKCGGMHSIHGHLQFSHRCAKCGYEESVTTNTILQNCRIPINKAFYMIFLIYSSKGKISSHKLSEILSIRQSTCWAYGIRIKKVMEDRKKELKNAGEAGWSKLVLEN</sequence>
<feature type="transmembrane region" description="Helical" evidence="2">
    <location>
        <begin position="270"/>
        <end position="289"/>
    </location>
</feature>
<proteinExistence type="predicted"/>
<evidence type="ECO:0000313" key="6">
    <source>
        <dbReference type="EMBL" id="MXV17085.1"/>
    </source>
</evidence>
<dbReference type="InterPro" id="IPR011623">
    <property type="entry name" value="7TMR_DISM_rcpt_extracell_dom1"/>
</dbReference>
<dbReference type="Gene3D" id="2.60.40.2380">
    <property type="match status" value="1"/>
</dbReference>
<evidence type="ECO:0000259" key="3">
    <source>
        <dbReference type="Pfam" id="PF07695"/>
    </source>
</evidence>
<evidence type="ECO:0000256" key="2">
    <source>
        <dbReference type="SAM" id="Phobius"/>
    </source>
</evidence>
<feature type="domain" description="Transposase zinc-ribbon" evidence="5">
    <location>
        <begin position="489"/>
        <end position="533"/>
    </location>
</feature>
<dbReference type="Pfam" id="PF07695">
    <property type="entry name" value="7TMR-DISM_7TM"/>
    <property type="match status" value="1"/>
</dbReference>
<dbReference type="InterPro" id="IPR011622">
    <property type="entry name" value="7TMR_DISM_rcpt_extracell_dom2"/>
</dbReference>
<dbReference type="Pfam" id="PF12760">
    <property type="entry name" value="Zn_ribbon_IS1595"/>
    <property type="match status" value="1"/>
</dbReference>
<evidence type="ECO:0000259" key="5">
    <source>
        <dbReference type="Pfam" id="PF12760"/>
    </source>
</evidence>
<keyword evidence="2" id="KW-0472">Membrane</keyword>
<dbReference type="Pfam" id="PF07696">
    <property type="entry name" value="7TMR-DISMED2"/>
    <property type="match status" value="1"/>
</dbReference>
<feature type="transmembrane region" description="Helical" evidence="2">
    <location>
        <begin position="202"/>
        <end position="224"/>
    </location>
</feature>
<feature type="transmembrane region" description="Helical" evidence="2">
    <location>
        <begin position="355"/>
        <end position="374"/>
    </location>
</feature>
<dbReference type="AlphaFoldDB" id="A0A7K1Y1G5"/>
<dbReference type="InterPro" id="IPR024442">
    <property type="entry name" value="Transposase_Zn_ribbon"/>
</dbReference>
<dbReference type="RefSeq" id="WP_160908090.1">
    <property type="nucleotide sequence ID" value="NZ_WVHS01000004.1"/>
</dbReference>